<keyword evidence="2" id="KW-1185">Reference proteome</keyword>
<evidence type="ECO:0000313" key="2">
    <source>
        <dbReference type="Proteomes" id="UP000516173"/>
    </source>
</evidence>
<organism evidence="1 2">
    <name type="scientific">Nocardia wallacei</name>
    <dbReference type="NCBI Taxonomy" id="480035"/>
    <lineage>
        <taxon>Bacteria</taxon>
        <taxon>Bacillati</taxon>
        <taxon>Actinomycetota</taxon>
        <taxon>Actinomycetes</taxon>
        <taxon>Mycobacteriales</taxon>
        <taxon>Nocardiaceae</taxon>
        <taxon>Nocardia</taxon>
    </lineage>
</organism>
<dbReference type="EMBL" id="AP023396">
    <property type="protein sequence ID" value="BCK56420.1"/>
    <property type="molecule type" value="Genomic_DNA"/>
</dbReference>
<protein>
    <submittedName>
        <fullName evidence="1">Uncharacterized protein</fullName>
    </submittedName>
</protein>
<sequence>MFRYRRIVGSIAALFLVVGPGTGCEPDSVAPVPAIGDVTTLDPCGFIAPDAFADLKTVDAAITIEPGNFARCDLNLRLVGREGGPYRHVQRDVHAHRLSGRLAARI</sequence>
<gene>
    <name evidence="1" type="ORF">NWFMUON74_41920</name>
</gene>
<dbReference type="KEGG" id="nwl:NWFMUON74_41920"/>
<dbReference type="AlphaFoldDB" id="A0A7G1KMW9"/>
<accession>A0A7G1KMW9</accession>
<reference evidence="1 2" key="1">
    <citation type="submission" date="2020-08" db="EMBL/GenBank/DDBJ databases">
        <title>Genome Sequencing of Nocardia wallacei strain FMUON74 and assembly.</title>
        <authorList>
            <person name="Toyokawa M."/>
            <person name="Uesaka K."/>
        </authorList>
    </citation>
    <scope>NUCLEOTIDE SEQUENCE [LARGE SCALE GENOMIC DNA]</scope>
    <source>
        <strain evidence="1 2">FMUON74</strain>
    </source>
</reference>
<name>A0A7G1KMW9_9NOCA</name>
<evidence type="ECO:0000313" key="1">
    <source>
        <dbReference type="EMBL" id="BCK56420.1"/>
    </source>
</evidence>
<proteinExistence type="predicted"/>
<dbReference type="Proteomes" id="UP000516173">
    <property type="component" value="Chromosome"/>
</dbReference>